<evidence type="ECO:0000256" key="7">
    <source>
        <dbReference type="RuleBase" id="RU363032"/>
    </source>
</evidence>
<keyword evidence="3" id="KW-1003">Cell membrane</keyword>
<proteinExistence type="inferred from homology"/>
<evidence type="ECO:0000256" key="3">
    <source>
        <dbReference type="ARBA" id="ARBA00022475"/>
    </source>
</evidence>
<evidence type="ECO:0000256" key="5">
    <source>
        <dbReference type="ARBA" id="ARBA00022989"/>
    </source>
</evidence>
<dbReference type="AlphaFoldDB" id="A0A554S8R6"/>
<dbReference type="OrthoDB" id="147688at2"/>
<comment type="subcellular location">
    <subcellularLocation>
        <location evidence="1 7">Cell membrane</location>
        <topology evidence="1 7">Multi-pass membrane protein</topology>
    </subcellularLocation>
</comment>
<feature type="transmembrane region" description="Helical" evidence="7">
    <location>
        <begin position="281"/>
        <end position="307"/>
    </location>
</feature>
<evidence type="ECO:0000256" key="2">
    <source>
        <dbReference type="ARBA" id="ARBA00022448"/>
    </source>
</evidence>
<feature type="domain" description="ABC transmembrane type-1" evidence="8">
    <location>
        <begin position="95"/>
        <end position="304"/>
    </location>
</feature>
<reference evidence="9 10" key="1">
    <citation type="submission" date="2019-07" db="EMBL/GenBank/DDBJ databases">
        <authorList>
            <person name="Zhao L.H."/>
        </authorList>
    </citation>
    <scope>NUCLEOTIDE SEQUENCE [LARGE SCALE GENOMIC DNA]</scope>
    <source>
        <strain evidence="9 10">Co35</strain>
    </source>
</reference>
<sequence length="318" mass="34097">MLRLLGRRLLHLIPVTIGVSFLTFMLLNLLPGDPALTVLGEGATPEAVEAITEQMGLNDPVLLRYWHWFVGALGGDLGTSLNSGESVTTLLLQRVPTSLEIMLLAQIIALVVALPVAIVSVRRPGSLFDRFAGLTAFAGVATPPFLVGMLLVLVVAIPFGLPATGWIPFTENPVMNLRSAFLPALTLAAALYAVYMRVLRADLVTQLTQEEYVTTARAKGVAQGTIIRRHVLRNSVFPLITVIGINMGALLGGAVIVETLFAVPGLGKLMIDAIYQRDVVVVQGAVVVIAVAFVLINFAVDLLYAALDPRIRHDRASH</sequence>
<dbReference type="InterPro" id="IPR000515">
    <property type="entry name" value="MetI-like"/>
</dbReference>
<protein>
    <submittedName>
        <fullName evidence="9">ABC transporter permease</fullName>
    </submittedName>
</protein>
<dbReference type="GO" id="GO:0005886">
    <property type="term" value="C:plasma membrane"/>
    <property type="evidence" value="ECO:0007669"/>
    <property type="project" value="UniProtKB-SubCell"/>
</dbReference>
<dbReference type="Pfam" id="PF00528">
    <property type="entry name" value="BPD_transp_1"/>
    <property type="match status" value="1"/>
</dbReference>
<evidence type="ECO:0000256" key="6">
    <source>
        <dbReference type="ARBA" id="ARBA00023136"/>
    </source>
</evidence>
<feature type="transmembrane region" description="Helical" evidence="7">
    <location>
        <begin position="12"/>
        <end position="30"/>
    </location>
</feature>
<dbReference type="InterPro" id="IPR045621">
    <property type="entry name" value="BPD_transp_1_N"/>
</dbReference>
<keyword evidence="4 7" id="KW-0812">Transmembrane</keyword>
<dbReference type="Gene3D" id="1.10.3720.10">
    <property type="entry name" value="MetI-like"/>
    <property type="match status" value="1"/>
</dbReference>
<dbReference type="PROSITE" id="PS50928">
    <property type="entry name" value="ABC_TM1"/>
    <property type="match status" value="1"/>
</dbReference>
<dbReference type="Pfam" id="PF19300">
    <property type="entry name" value="BPD_transp_1_N"/>
    <property type="match status" value="1"/>
</dbReference>
<feature type="transmembrane region" description="Helical" evidence="7">
    <location>
        <begin position="101"/>
        <end position="119"/>
    </location>
</feature>
<dbReference type="PANTHER" id="PTHR43163:SF6">
    <property type="entry name" value="DIPEPTIDE TRANSPORT SYSTEM PERMEASE PROTEIN DPPB-RELATED"/>
    <property type="match status" value="1"/>
</dbReference>
<dbReference type="GO" id="GO:0071916">
    <property type="term" value="F:dipeptide transmembrane transporter activity"/>
    <property type="evidence" value="ECO:0007669"/>
    <property type="project" value="TreeGrafter"/>
</dbReference>
<feature type="transmembrane region" description="Helical" evidence="7">
    <location>
        <begin position="131"/>
        <end position="157"/>
    </location>
</feature>
<dbReference type="InterPro" id="IPR035906">
    <property type="entry name" value="MetI-like_sf"/>
</dbReference>
<dbReference type="CDD" id="cd06261">
    <property type="entry name" value="TM_PBP2"/>
    <property type="match status" value="1"/>
</dbReference>
<evidence type="ECO:0000259" key="8">
    <source>
        <dbReference type="PROSITE" id="PS50928"/>
    </source>
</evidence>
<comment type="similarity">
    <text evidence="7">Belongs to the binding-protein-dependent transport system permease family.</text>
</comment>
<evidence type="ECO:0000313" key="10">
    <source>
        <dbReference type="Proteomes" id="UP000316988"/>
    </source>
</evidence>
<keyword evidence="5 7" id="KW-1133">Transmembrane helix</keyword>
<dbReference type="Proteomes" id="UP000316988">
    <property type="component" value="Unassembled WGS sequence"/>
</dbReference>
<feature type="transmembrane region" description="Helical" evidence="7">
    <location>
        <begin position="177"/>
        <end position="195"/>
    </location>
</feature>
<accession>A0A554S8R6</accession>
<name>A0A554S8R6_9ACTN</name>
<evidence type="ECO:0000256" key="4">
    <source>
        <dbReference type="ARBA" id="ARBA00022692"/>
    </source>
</evidence>
<evidence type="ECO:0000256" key="1">
    <source>
        <dbReference type="ARBA" id="ARBA00004651"/>
    </source>
</evidence>
<dbReference type="PANTHER" id="PTHR43163">
    <property type="entry name" value="DIPEPTIDE TRANSPORT SYSTEM PERMEASE PROTEIN DPPB-RELATED"/>
    <property type="match status" value="1"/>
</dbReference>
<feature type="transmembrane region" description="Helical" evidence="7">
    <location>
        <begin position="236"/>
        <end position="261"/>
    </location>
</feature>
<dbReference type="SUPFAM" id="SSF161098">
    <property type="entry name" value="MetI-like"/>
    <property type="match status" value="1"/>
</dbReference>
<keyword evidence="10" id="KW-1185">Reference proteome</keyword>
<evidence type="ECO:0000313" key="9">
    <source>
        <dbReference type="EMBL" id="TSD62703.1"/>
    </source>
</evidence>
<comment type="caution">
    <text evidence="9">The sequence shown here is derived from an EMBL/GenBank/DDBJ whole genome shotgun (WGS) entry which is preliminary data.</text>
</comment>
<gene>
    <name evidence="9" type="ORF">FNM00_09970</name>
</gene>
<dbReference type="EMBL" id="VLNT01000007">
    <property type="protein sequence ID" value="TSD62703.1"/>
    <property type="molecule type" value="Genomic_DNA"/>
</dbReference>
<organism evidence="9 10">
    <name type="scientific">Aeromicrobium piscarium</name>
    <dbReference type="NCBI Taxonomy" id="2590901"/>
    <lineage>
        <taxon>Bacteria</taxon>
        <taxon>Bacillati</taxon>
        <taxon>Actinomycetota</taxon>
        <taxon>Actinomycetes</taxon>
        <taxon>Propionibacteriales</taxon>
        <taxon>Nocardioidaceae</taxon>
        <taxon>Aeromicrobium</taxon>
    </lineage>
</organism>
<keyword evidence="2 7" id="KW-0813">Transport</keyword>
<keyword evidence="6 7" id="KW-0472">Membrane</keyword>